<dbReference type="InterPro" id="IPR013783">
    <property type="entry name" value="Ig-like_fold"/>
</dbReference>
<feature type="transmembrane region" description="Helical" evidence="1">
    <location>
        <begin position="6"/>
        <end position="23"/>
    </location>
</feature>
<dbReference type="AlphaFoldDB" id="A0A3B1JS27"/>
<dbReference type="GO" id="GO:0007156">
    <property type="term" value="P:homophilic cell adhesion via plasma membrane adhesion molecules"/>
    <property type="evidence" value="ECO:0007669"/>
    <property type="project" value="TreeGrafter"/>
</dbReference>
<evidence type="ECO:0000259" key="2">
    <source>
        <dbReference type="PROSITE" id="PS50835"/>
    </source>
</evidence>
<feature type="domain" description="Ig-like" evidence="2">
    <location>
        <begin position="1"/>
        <end position="88"/>
    </location>
</feature>
<keyword evidence="1" id="KW-1133">Transmembrane helix</keyword>
<dbReference type="PANTHER" id="PTHR45080:SF32">
    <property type="entry name" value="MAM DOMAIN CONTAINING GLYCOSYLPHOSPHATIDYLINOSITOL ANCHOR 1"/>
    <property type="match status" value="1"/>
</dbReference>
<reference evidence="4" key="2">
    <citation type="journal article" date="2014" name="Nat. Commun.">
        <title>The cavefish genome reveals candidate genes for eye loss.</title>
        <authorList>
            <person name="McGaugh S.E."/>
            <person name="Gross J.B."/>
            <person name="Aken B."/>
            <person name="Blin M."/>
            <person name="Borowsky R."/>
            <person name="Chalopin D."/>
            <person name="Hinaux H."/>
            <person name="Jeffery W.R."/>
            <person name="Keene A."/>
            <person name="Ma L."/>
            <person name="Minx P."/>
            <person name="Murphy D."/>
            <person name="O'Quin K.E."/>
            <person name="Retaux S."/>
            <person name="Rohner N."/>
            <person name="Searle S.M."/>
            <person name="Stahl B.A."/>
            <person name="Tabin C."/>
            <person name="Volff J.N."/>
            <person name="Yoshizawa M."/>
            <person name="Warren W.C."/>
        </authorList>
    </citation>
    <scope>NUCLEOTIDE SEQUENCE [LARGE SCALE GENOMIC DNA]</scope>
    <source>
        <strain evidence="4">female</strain>
    </source>
</reference>
<feature type="domain" description="Ig-like" evidence="2">
    <location>
        <begin position="470"/>
        <end position="558"/>
    </location>
</feature>
<evidence type="ECO:0000313" key="4">
    <source>
        <dbReference type="Proteomes" id="UP000018467"/>
    </source>
</evidence>
<reference evidence="3" key="4">
    <citation type="submission" date="2025-09" db="UniProtKB">
        <authorList>
            <consortium name="Ensembl"/>
        </authorList>
    </citation>
    <scope>IDENTIFICATION</scope>
</reference>
<evidence type="ECO:0000256" key="1">
    <source>
        <dbReference type="SAM" id="Phobius"/>
    </source>
</evidence>
<dbReference type="SMART" id="SM00409">
    <property type="entry name" value="IG"/>
    <property type="match status" value="6"/>
</dbReference>
<dbReference type="SUPFAM" id="SSF48726">
    <property type="entry name" value="Immunoglobulin"/>
    <property type="match status" value="6"/>
</dbReference>
<dbReference type="GO" id="GO:0050808">
    <property type="term" value="P:synapse organization"/>
    <property type="evidence" value="ECO:0007669"/>
    <property type="project" value="TreeGrafter"/>
</dbReference>
<keyword evidence="1" id="KW-0812">Transmembrane</keyword>
<dbReference type="InterPro" id="IPR050958">
    <property type="entry name" value="Cell_Adh-Cytoskel_Orgn"/>
</dbReference>
<dbReference type="GO" id="GO:0030424">
    <property type="term" value="C:axon"/>
    <property type="evidence" value="ECO:0007669"/>
    <property type="project" value="TreeGrafter"/>
</dbReference>
<protein>
    <recommendedName>
        <fullName evidence="2">Ig-like domain-containing protein</fullName>
    </recommendedName>
</protein>
<dbReference type="GO" id="GO:0005886">
    <property type="term" value="C:plasma membrane"/>
    <property type="evidence" value="ECO:0007669"/>
    <property type="project" value="TreeGrafter"/>
</dbReference>
<organism evidence="3 4">
    <name type="scientific">Astyanax mexicanus</name>
    <name type="common">Blind cave fish</name>
    <name type="synonym">Astyanax fasciatus mexicanus</name>
    <dbReference type="NCBI Taxonomy" id="7994"/>
    <lineage>
        <taxon>Eukaryota</taxon>
        <taxon>Metazoa</taxon>
        <taxon>Chordata</taxon>
        <taxon>Craniata</taxon>
        <taxon>Vertebrata</taxon>
        <taxon>Euteleostomi</taxon>
        <taxon>Actinopterygii</taxon>
        <taxon>Neopterygii</taxon>
        <taxon>Teleostei</taxon>
        <taxon>Ostariophysi</taxon>
        <taxon>Characiformes</taxon>
        <taxon>Characoidei</taxon>
        <taxon>Acestrorhamphidae</taxon>
        <taxon>Acestrorhamphinae</taxon>
        <taxon>Astyanax</taxon>
    </lineage>
</organism>
<feature type="domain" description="Ig-like" evidence="2">
    <location>
        <begin position="373"/>
        <end position="462"/>
    </location>
</feature>
<dbReference type="Ensembl" id="ENSAMXT00000057578.1">
    <property type="protein sequence ID" value="ENSAMXP00000045078.1"/>
    <property type="gene ID" value="ENSAMXG00000033010.1"/>
</dbReference>
<feature type="domain" description="Ig-like" evidence="2">
    <location>
        <begin position="187"/>
        <end position="275"/>
    </location>
</feature>
<dbReference type="Pfam" id="PF07679">
    <property type="entry name" value="I-set"/>
    <property type="match status" value="6"/>
</dbReference>
<dbReference type="InterPro" id="IPR007110">
    <property type="entry name" value="Ig-like_dom"/>
</dbReference>
<reference evidence="4" key="1">
    <citation type="submission" date="2013-03" db="EMBL/GenBank/DDBJ databases">
        <authorList>
            <person name="Jeffery W."/>
            <person name="Warren W."/>
            <person name="Wilson R.K."/>
        </authorList>
    </citation>
    <scope>NUCLEOTIDE SEQUENCE</scope>
    <source>
        <strain evidence="4">female</strain>
    </source>
</reference>
<dbReference type="Gene3D" id="2.60.40.10">
    <property type="entry name" value="Immunoglobulins"/>
    <property type="match status" value="6"/>
</dbReference>
<accession>A0A3B1JS27</accession>
<dbReference type="FunFam" id="2.60.40.10:FF:000022">
    <property type="entry name" value="Cardiac titin"/>
    <property type="match status" value="6"/>
</dbReference>
<dbReference type="STRING" id="7994.ENSAMXP00000045078"/>
<dbReference type="Proteomes" id="UP000018467">
    <property type="component" value="Unassembled WGS sequence"/>
</dbReference>
<dbReference type="InterPro" id="IPR036179">
    <property type="entry name" value="Ig-like_dom_sf"/>
</dbReference>
<sequence length="573" mass="62308">GAVCLFIYLFIIYSFSSWVYLTFKGTHPFTVKWFREDTELITGPSCFIGVEGLSCFLDLYAVGIANSGAYSCQVSNDAGTVKCTTSLLVKEPPEFVQKLPATKHIKMGEPLRLESKVTGTAPLKISWYKNDAAVTEGDGVRMVFDGSVAVLEVSSTSHADDGVYTCEAQNDAGTKSCSTTLSVKEPPTFHKVPTPVEGLKGKDVSLNCELKGTVPFEISWFKANAQLKESRKYKFVSEGHSATLHILGLEAADAGEYECKASNNVGSDSCQGSVKLREPPVFVKKLTNTTAVAGEEVTLVATVKGSEPISVSWVQDKDHILRDGDNRKITFENNQVTLKIFKADPTTAGKYTCQIKNDAGVAECMANLTVLEPAAITDKTESVSVTAGDATALECTVSGTPELKPKWYKDGVELSSGRKYKISFSKRISSLKVLSAERSDTGEYTFEVKNEVGSDSCKMHLTVLDKIIPPTFSRKIKDTQSIVGKSIELDCKVSGSAPLSITWFHDEEEIQSGPNYEISFTENTCTLRLPVLKLTHSGSYRCRAVNSAGTADTSASLTVKEICTKQVIFKIIF</sequence>
<dbReference type="GeneTree" id="ENSGT01110000267173"/>
<dbReference type="InParanoid" id="A0A3B1JS27"/>
<dbReference type="PROSITE" id="PS50835">
    <property type="entry name" value="IG_LIKE"/>
    <property type="match status" value="6"/>
</dbReference>
<keyword evidence="4" id="KW-1185">Reference proteome</keyword>
<reference evidence="3" key="3">
    <citation type="submission" date="2025-08" db="UniProtKB">
        <authorList>
            <consortium name="Ensembl"/>
        </authorList>
    </citation>
    <scope>IDENTIFICATION</scope>
</reference>
<dbReference type="InterPro" id="IPR003598">
    <property type="entry name" value="Ig_sub2"/>
</dbReference>
<feature type="domain" description="Ig-like" evidence="2">
    <location>
        <begin position="93"/>
        <end position="182"/>
    </location>
</feature>
<name>A0A3B1JS27_ASTMX</name>
<evidence type="ECO:0000313" key="3">
    <source>
        <dbReference type="Ensembl" id="ENSAMXP00000045078.1"/>
    </source>
</evidence>
<proteinExistence type="predicted"/>
<dbReference type="CDD" id="cd00096">
    <property type="entry name" value="Ig"/>
    <property type="match status" value="3"/>
</dbReference>
<feature type="domain" description="Ig-like" evidence="2">
    <location>
        <begin position="279"/>
        <end position="369"/>
    </location>
</feature>
<dbReference type="PANTHER" id="PTHR45080">
    <property type="entry name" value="CONTACTIN 5"/>
    <property type="match status" value="1"/>
</dbReference>
<dbReference type="GO" id="GO:0008046">
    <property type="term" value="F:axon guidance receptor activity"/>
    <property type="evidence" value="ECO:0007669"/>
    <property type="project" value="TreeGrafter"/>
</dbReference>
<dbReference type="GO" id="GO:0043025">
    <property type="term" value="C:neuronal cell body"/>
    <property type="evidence" value="ECO:0007669"/>
    <property type="project" value="TreeGrafter"/>
</dbReference>
<dbReference type="Bgee" id="ENSAMXG00000033010">
    <property type="expression patterns" value="Expressed in heart and 4 other cell types or tissues"/>
</dbReference>
<dbReference type="InterPro" id="IPR013098">
    <property type="entry name" value="Ig_I-set"/>
</dbReference>
<dbReference type="SMART" id="SM00408">
    <property type="entry name" value="IGc2"/>
    <property type="match status" value="6"/>
</dbReference>
<keyword evidence="1" id="KW-0472">Membrane</keyword>
<dbReference type="InterPro" id="IPR003599">
    <property type="entry name" value="Ig_sub"/>
</dbReference>